<dbReference type="EMBL" id="GL444002">
    <property type="protein sequence ID" value="EFN61395.1"/>
    <property type="molecule type" value="Genomic_DNA"/>
</dbReference>
<dbReference type="InParanoid" id="E2AYV0"/>
<evidence type="ECO:0000313" key="2">
    <source>
        <dbReference type="EMBL" id="EFN61395.1"/>
    </source>
</evidence>
<gene>
    <name evidence="2" type="ORF">EAG_15350</name>
</gene>
<accession>E2AYV0</accession>
<proteinExistence type="predicted"/>
<dbReference type="Proteomes" id="UP000000311">
    <property type="component" value="Unassembled WGS sequence"/>
</dbReference>
<organism evidence="3">
    <name type="scientific">Camponotus floridanus</name>
    <name type="common">Florida carpenter ant</name>
    <dbReference type="NCBI Taxonomy" id="104421"/>
    <lineage>
        <taxon>Eukaryota</taxon>
        <taxon>Metazoa</taxon>
        <taxon>Ecdysozoa</taxon>
        <taxon>Arthropoda</taxon>
        <taxon>Hexapoda</taxon>
        <taxon>Insecta</taxon>
        <taxon>Pterygota</taxon>
        <taxon>Neoptera</taxon>
        <taxon>Endopterygota</taxon>
        <taxon>Hymenoptera</taxon>
        <taxon>Apocrita</taxon>
        <taxon>Aculeata</taxon>
        <taxon>Formicoidea</taxon>
        <taxon>Formicidae</taxon>
        <taxon>Formicinae</taxon>
        <taxon>Camponotus</taxon>
    </lineage>
</organism>
<reference evidence="2 3" key="1">
    <citation type="journal article" date="2010" name="Science">
        <title>Genomic comparison of the ants Camponotus floridanus and Harpegnathos saltator.</title>
        <authorList>
            <person name="Bonasio R."/>
            <person name="Zhang G."/>
            <person name="Ye C."/>
            <person name="Mutti N.S."/>
            <person name="Fang X."/>
            <person name="Qin N."/>
            <person name="Donahue G."/>
            <person name="Yang P."/>
            <person name="Li Q."/>
            <person name="Li C."/>
            <person name="Zhang P."/>
            <person name="Huang Z."/>
            <person name="Berger S.L."/>
            <person name="Reinberg D."/>
            <person name="Wang J."/>
            <person name="Liebig J."/>
        </authorList>
    </citation>
    <scope>NUCLEOTIDE SEQUENCE [LARGE SCALE GENOMIC DNA]</scope>
    <source>
        <strain evidence="3">C129</strain>
    </source>
</reference>
<name>E2AYV0_CAMFO</name>
<evidence type="ECO:0000313" key="3">
    <source>
        <dbReference type="Proteomes" id="UP000000311"/>
    </source>
</evidence>
<protein>
    <submittedName>
        <fullName evidence="2">Uncharacterized protein</fullName>
    </submittedName>
</protein>
<feature type="region of interest" description="Disordered" evidence="1">
    <location>
        <begin position="1"/>
        <end position="26"/>
    </location>
</feature>
<feature type="compositionally biased region" description="Basic and acidic residues" evidence="1">
    <location>
        <begin position="7"/>
        <end position="26"/>
    </location>
</feature>
<evidence type="ECO:0000256" key="1">
    <source>
        <dbReference type="SAM" id="MobiDB-lite"/>
    </source>
</evidence>
<keyword evidence="3" id="KW-1185">Reference proteome</keyword>
<sequence length="95" mass="10784">MYNACTTKERREERDTDLGDGKGRIEGGCRLRSNAVLALYGICFISSLETTMPRALSLEKDLSTEKTSRFRVLETTHEERDYSAIEEGFNRSDQG</sequence>
<dbReference type="AlphaFoldDB" id="E2AYV0"/>